<dbReference type="AlphaFoldDB" id="I3TFM4"/>
<organism evidence="1 2">
    <name type="scientific">Thermogladius calderae (strain DSM 22663 / VKM B-2946 / 1633)</name>
    <dbReference type="NCBI Taxonomy" id="1184251"/>
    <lineage>
        <taxon>Archaea</taxon>
        <taxon>Thermoproteota</taxon>
        <taxon>Thermoprotei</taxon>
        <taxon>Desulfurococcales</taxon>
        <taxon>Desulfurococcaceae</taxon>
        <taxon>Thermogladius</taxon>
    </lineage>
</organism>
<name>I3TFM4_THEC1</name>
<dbReference type="InterPro" id="IPR027417">
    <property type="entry name" value="P-loop_NTPase"/>
</dbReference>
<protein>
    <submittedName>
        <fullName evidence="1">P-loop ATPase/GTPase-like protein</fullName>
    </submittedName>
</protein>
<dbReference type="Proteomes" id="UP000005270">
    <property type="component" value="Chromosome"/>
</dbReference>
<dbReference type="eggNOG" id="arCOG04328">
    <property type="taxonomic scope" value="Archaea"/>
</dbReference>
<accession>I3TFM4</accession>
<sequence>MKLLVAGLLPFESGKTTLVLGLVEEMKERGLKAGYFKPVAGHNGWFQADTLEYTVSLGVLVGHDVYVVAERLEIVEKVALLNPVDVLSLPIDPFSAKTTPRGYVDLMSASLGTAVIARFTRLRGGVVEHKYYMVEDNVARLSPVSVELLSRVLEAVAGGGTLERITARSLEKLLDDPSTYAEVDRFLELLGGYDHLIIEGYNDVSAPTPGSCTVDYVVVVAPTRAALYDGRKYCRAVEVIAPGRPWVVRSLSVVEIVGKPIKVFNVHPMGHGAEFKRSVSDILDTITGVRGRDGRAF</sequence>
<dbReference type="STRING" id="1184251.TCELL_1139"/>
<dbReference type="InParanoid" id="I3TFM4"/>
<keyword evidence="2" id="KW-1185">Reference proteome</keyword>
<evidence type="ECO:0000313" key="1">
    <source>
        <dbReference type="EMBL" id="AFK51562.1"/>
    </source>
</evidence>
<dbReference type="EMBL" id="CP003531">
    <property type="protein sequence ID" value="AFK51562.1"/>
    <property type="molecule type" value="Genomic_DNA"/>
</dbReference>
<reference evidence="1 2" key="1">
    <citation type="journal article" date="2012" name="J. Bacteriol.">
        <title>Complete genome sequence of the hyperthermophilic cellulolytic Crenarchaeon 'Thermogladius cellulolyticus' 1633.</title>
        <authorList>
            <person name="Mardanov A.V."/>
            <person name="Kochetkova T.V."/>
            <person name="Beletsky A.V."/>
            <person name="Bonch-Osmolovskaya E.A."/>
            <person name="Ravin N.V."/>
            <person name="Skryabin K.G."/>
        </authorList>
    </citation>
    <scope>NUCLEOTIDE SEQUENCE [LARGE SCALE GENOMIC DNA]</scope>
    <source>
        <strain evidence="2">DSM 22663 / VKM B-2946 / 1633</strain>
    </source>
</reference>
<dbReference type="SUPFAM" id="SSF52540">
    <property type="entry name" value="P-loop containing nucleoside triphosphate hydrolases"/>
    <property type="match status" value="1"/>
</dbReference>
<gene>
    <name evidence="1" type="ordered locus">TCELL_1139</name>
</gene>
<dbReference type="HOGENOM" id="CLU_084678_0_0_2"/>
<dbReference type="Gene3D" id="3.40.50.300">
    <property type="entry name" value="P-loop containing nucleotide triphosphate hydrolases"/>
    <property type="match status" value="1"/>
</dbReference>
<proteinExistence type="predicted"/>
<evidence type="ECO:0000313" key="2">
    <source>
        <dbReference type="Proteomes" id="UP000005270"/>
    </source>
</evidence>
<dbReference type="KEGG" id="thg:TCELL_1139"/>